<organism evidence="1 2">
    <name type="scientific">Parasynechococcus marenigrum (strain WH8102)</name>
    <dbReference type="NCBI Taxonomy" id="84588"/>
    <lineage>
        <taxon>Bacteria</taxon>
        <taxon>Bacillati</taxon>
        <taxon>Cyanobacteriota</taxon>
        <taxon>Cyanophyceae</taxon>
        <taxon>Synechococcales</taxon>
        <taxon>Prochlorococcaceae</taxon>
        <taxon>Parasynechococcus</taxon>
        <taxon>Parasynechococcus marenigrum</taxon>
    </lineage>
</organism>
<proteinExistence type="predicted"/>
<keyword evidence="2" id="KW-1185">Reference proteome</keyword>
<dbReference type="Proteomes" id="UP000001422">
    <property type="component" value="Chromosome"/>
</dbReference>
<gene>
    <name evidence="1" type="ordered locus">SYNW1572</name>
</gene>
<evidence type="ECO:0008006" key="3">
    <source>
        <dbReference type="Google" id="ProtNLM"/>
    </source>
</evidence>
<dbReference type="STRING" id="84588.SYNW1572"/>
<evidence type="ECO:0000313" key="2">
    <source>
        <dbReference type="Proteomes" id="UP000001422"/>
    </source>
</evidence>
<evidence type="ECO:0000313" key="1">
    <source>
        <dbReference type="EMBL" id="CAE08087.1"/>
    </source>
</evidence>
<sequence>MQHEWFKTSEAARLCGVSSYWLKENRDISGGFLVIDKHWIPGITPTSSIRWHVPLVLEAMRYHGMNRIKGDQMLEAVQ</sequence>
<dbReference type="HOGENOM" id="CLU_2620834_0_0_3"/>
<dbReference type="KEGG" id="syw:SYNW1572"/>
<dbReference type="EMBL" id="BX569693">
    <property type="protein sequence ID" value="CAE08087.1"/>
    <property type="molecule type" value="Genomic_DNA"/>
</dbReference>
<dbReference type="RefSeq" id="WP_011128436.1">
    <property type="nucleotide sequence ID" value="NC_005070.1"/>
</dbReference>
<name>Q7U5W9_PARMW</name>
<accession>Q7U5W9</accession>
<dbReference type="AlphaFoldDB" id="Q7U5W9"/>
<protein>
    <recommendedName>
        <fullName evidence="3">DNA-binding protein</fullName>
    </recommendedName>
</protein>
<reference evidence="1 2" key="1">
    <citation type="journal article" date="2003" name="Nature">
        <title>The genome of a motile marine Synechococcus.</title>
        <authorList>
            <person name="Palenik B."/>
            <person name="Brahamsha B."/>
            <person name="Larimer F."/>
            <person name="Land M."/>
            <person name="Hauser L."/>
            <person name="Chain P."/>
            <person name="Lamerdin J."/>
            <person name="Regala W."/>
            <person name="Allen E.A."/>
            <person name="McCarren J."/>
            <person name="Paulsen I."/>
            <person name="Dufresne A."/>
            <person name="Partensky F."/>
            <person name="Webb E."/>
            <person name="Waterbury J."/>
        </authorList>
    </citation>
    <scope>NUCLEOTIDE SEQUENCE [LARGE SCALE GENOMIC DNA]</scope>
    <source>
        <strain evidence="1 2">WH8102</strain>
    </source>
</reference>